<proteinExistence type="predicted"/>
<gene>
    <name evidence="1" type="ORF">GEV33_009368</name>
</gene>
<organism evidence="1 2">
    <name type="scientific">Tenebrio molitor</name>
    <name type="common">Yellow mealworm beetle</name>
    <dbReference type="NCBI Taxonomy" id="7067"/>
    <lineage>
        <taxon>Eukaryota</taxon>
        <taxon>Metazoa</taxon>
        <taxon>Ecdysozoa</taxon>
        <taxon>Arthropoda</taxon>
        <taxon>Hexapoda</taxon>
        <taxon>Insecta</taxon>
        <taxon>Pterygota</taxon>
        <taxon>Neoptera</taxon>
        <taxon>Endopterygota</taxon>
        <taxon>Coleoptera</taxon>
        <taxon>Polyphaga</taxon>
        <taxon>Cucujiformia</taxon>
        <taxon>Tenebrionidae</taxon>
        <taxon>Tenebrio</taxon>
    </lineage>
</organism>
<accession>A0A8J6HGV7</accession>
<keyword evidence="2" id="KW-1185">Reference proteome</keyword>
<comment type="caution">
    <text evidence="1">The sequence shown here is derived from an EMBL/GenBank/DDBJ whole genome shotgun (WGS) entry which is preliminary data.</text>
</comment>
<dbReference type="Proteomes" id="UP000719412">
    <property type="component" value="Unassembled WGS sequence"/>
</dbReference>
<evidence type="ECO:0000313" key="1">
    <source>
        <dbReference type="EMBL" id="KAH0813423.1"/>
    </source>
</evidence>
<dbReference type="EMBL" id="JABDTM020025289">
    <property type="protein sequence ID" value="KAH0813423.1"/>
    <property type="molecule type" value="Genomic_DNA"/>
</dbReference>
<dbReference type="AlphaFoldDB" id="A0A8J6HGV7"/>
<reference evidence="1" key="1">
    <citation type="journal article" date="2020" name="J Insects Food Feed">
        <title>The yellow mealworm (Tenebrio molitor) genome: a resource for the emerging insects as food and feed industry.</title>
        <authorList>
            <person name="Eriksson T."/>
            <person name="Andere A."/>
            <person name="Kelstrup H."/>
            <person name="Emery V."/>
            <person name="Picard C."/>
        </authorList>
    </citation>
    <scope>NUCLEOTIDE SEQUENCE</scope>
    <source>
        <strain evidence="1">Stoneville</strain>
        <tissue evidence="1">Whole head</tissue>
    </source>
</reference>
<reference evidence="1" key="2">
    <citation type="submission" date="2021-08" db="EMBL/GenBank/DDBJ databases">
        <authorList>
            <person name="Eriksson T."/>
        </authorList>
    </citation>
    <scope>NUCLEOTIDE SEQUENCE</scope>
    <source>
        <strain evidence="1">Stoneville</strain>
        <tissue evidence="1">Whole head</tissue>
    </source>
</reference>
<evidence type="ECO:0000313" key="2">
    <source>
        <dbReference type="Proteomes" id="UP000719412"/>
    </source>
</evidence>
<protein>
    <submittedName>
        <fullName evidence="1">Uncharacterized protein</fullName>
    </submittedName>
</protein>
<name>A0A8J6HGV7_TENMO</name>
<sequence length="381" mass="43156">MINVSSSVVEEVVKAGLDPRNNVRGDKSLETTFIVHQLHSKTTHFRPIARVCALPRVLTMETVARTAPHAKREEVARVVLDDEGYLRTRAPRPTTVFTVQRGSFGGASIAKRGPRTTPQTIKPLQVWTRVEWRMFETNAAARSNGANESASLDTCRCIRKRRISGHPTRAVRPELRRAFDASRFVDNCPRRSVFAATASPRFPPSTSGKARKPRLLLRTVRQSSSSLCITINKLIGMRRVSQVSKETTIQLPFISRERLAPKTYLCTLEPSRKTHRPPWGLVLQPLDYHVGVLDEERWHCWKPTVSEEHGVQYWLLSDFHYRAHPRAHETDYASGLVISRRNRRFFTEISGLGATLYDGRSRNAPASSADGYRPCVITLRN</sequence>